<dbReference type="EMBL" id="JAOPGA020000623">
    <property type="protein sequence ID" value="KAL0480071.1"/>
    <property type="molecule type" value="Genomic_DNA"/>
</dbReference>
<evidence type="ECO:0000313" key="3">
    <source>
        <dbReference type="Proteomes" id="UP001431209"/>
    </source>
</evidence>
<keyword evidence="3" id="KW-1185">Reference proteome</keyword>
<feature type="signal peptide" evidence="1">
    <location>
        <begin position="1"/>
        <end position="18"/>
    </location>
</feature>
<name>A0AAW2YRJ6_9EUKA</name>
<sequence>MKTLLFVVILLLTTMSLCETLKRCQLIRNTFTYYNIVSYYQCPKLWDESFKRQCVMEPTVSYSVALDKTLLTCE</sequence>
<dbReference type="AlphaFoldDB" id="A0AAW2YRJ6"/>
<comment type="caution">
    <text evidence="2">The sequence shown here is derived from an EMBL/GenBank/DDBJ whole genome shotgun (WGS) entry which is preliminary data.</text>
</comment>
<gene>
    <name evidence="2" type="ORF">AKO1_010906</name>
</gene>
<organism evidence="2 3">
    <name type="scientific">Acrasis kona</name>
    <dbReference type="NCBI Taxonomy" id="1008807"/>
    <lineage>
        <taxon>Eukaryota</taxon>
        <taxon>Discoba</taxon>
        <taxon>Heterolobosea</taxon>
        <taxon>Tetramitia</taxon>
        <taxon>Eutetramitia</taxon>
        <taxon>Acrasidae</taxon>
        <taxon>Acrasis</taxon>
    </lineage>
</organism>
<accession>A0AAW2YRJ6</accession>
<evidence type="ECO:0000313" key="2">
    <source>
        <dbReference type="EMBL" id="KAL0480071.1"/>
    </source>
</evidence>
<protein>
    <submittedName>
        <fullName evidence="2">Uncharacterized protein</fullName>
    </submittedName>
</protein>
<feature type="chain" id="PRO_5043621290" evidence="1">
    <location>
        <begin position="19"/>
        <end position="74"/>
    </location>
</feature>
<reference evidence="2 3" key="1">
    <citation type="submission" date="2024-03" db="EMBL/GenBank/DDBJ databases">
        <title>The Acrasis kona genome and developmental transcriptomes reveal deep origins of eukaryotic multicellular pathways.</title>
        <authorList>
            <person name="Sheikh S."/>
            <person name="Fu C.-J."/>
            <person name="Brown M.W."/>
            <person name="Baldauf S.L."/>
        </authorList>
    </citation>
    <scope>NUCLEOTIDE SEQUENCE [LARGE SCALE GENOMIC DNA]</scope>
    <source>
        <strain evidence="2 3">ATCC MYA-3509</strain>
    </source>
</reference>
<evidence type="ECO:0000256" key="1">
    <source>
        <dbReference type="SAM" id="SignalP"/>
    </source>
</evidence>
<proteinExistence type="predicted"/>
<dbReference type="Proteomes" id="UP001431209">
    <property type="component" value="Unassembled WGS sequence"/>
</dbReference>
<keyword evidence="1" id="KW-0732">Signal</keyword>